<accession>A0ABP7WDQ3</accession>
<reference evidence="2" key="1">
    <citation type="journal article" date="2019" name="Int. J. Syst. Evol. Microbiol.">
        <title>The Global Catalogue of Microorganisms (GCM) 10K type strain sequencing project: providing services to taxonomists for standard genome sequencing and annotation.</title>
        <authorList>
            <consortium name="The Broad Institute Genomics Platform"/>
            <consortium name="The Broad Institute Genome Sequencing Center for Infectious Disease"/>
            <person name="Wu L."/>
            <person name="Ma J."/>
        </authorList>
    </citation>
    <scope>NUCLEOTIDE SEQUENCE [LARGE SCALE GENOMIC DNA]</scope>
    <source>
        <strain evidence="2">JCM 16702</strain>
    </source>
</reference>
<evidence type="ECO:0008006" key="3">
    <source>
        <dbReference type="Google" id="ProtNLM"/>
    </source>
</evidence>
<sequence length="41" mass="4616">MLRKVVVYEPPTLGEGGRFSLVTRGPSDWGFDAMWYSLIPS</sequence>
<dbReference type="EMBL" id="BAAAZG010000040">
    <property type="protein sequence ID" value="GAA4086671.1"/>
    <property type="molecule type" value="Genomic_DNA"/>
</dbReference>
<comment type="caution">
    <text evidence="1">The sequence shown here is derived from an EMBL/GenBank/DDBJ whole genome shotgun (WGS) entry which is preliminary data.</text>
</comment>
<proteinExistence type="predicted"/>
<organism evidence="1 2">
    <name type="scientific">Actinomadura miaoliensis</name>
    <dbReference type="NCBI Taxonomy" id="430685"/>
    <lineage>
        <taxon>Bacteria</taxon>
        <taxon>Bacillati</taxon>
        <taxon>Actinomycetota</taxon>
        <taxon>Actinomycetes</taxon>
        <taxon>Streptosporangiales</taxon>
        <taxon>Thermomonosporaceae</taxon>
        <taxon>Actinomadura</taxon>
    </lineage>
</organism>
<protein>
    <recommendedName>
        <fullName evidence="3">Lasso RiPP family leader peptide-containing protein</fullName>
    </recommendedName>
</protein>
<name>A0ABP7WDQ3_9ACTN</name>
<keyword evidence="2" id="KW-1185">Reference proteome</keyword>
<evidence type="ECO:0000313" key="2">
    <source>
        <dbReference type="Proteomes" id="UP001500683"/>
    </source>
</evidence>
<evidence type="ECO:0000313" key="1">
    <source>
        <dbReference type="EMBL" id="GAA4086671.1"/>
    </source>
</evidence>
<gene>
    <name evidence="1" type="ORF">GCM10022214_53520</name>
</gene>
<dbReference type="Proteomes" id="UP001500683">
    <property type="component" value="Unassembled WGS sequence"/>
</dbReference>
<dbReference type="RefSeq" id="WP_344952824.1">
    <property type="nucleotide sequence ID" value="NZ_BAAAZG010000040.1"/>
</dbReference>